<dbReference type="OrthoDB" id="50488at2157"/>
<dbReference type="EMBL" id="CP058529">
    <property type="protein sequence ID" value="QLG26365.1"/>
    <property type="molecule type" value="Genomic_DNA"/>
</dbReference>
<keyword evidence="3" id="KW-0732">Signal</keyword>
<evidence type="ECO:0000256" key="4">
    <source>
        <dbReference type="SAM" id="MobiDB-lite"/>
    </source>
</evidence>
<dbReference type="KEGG" id="halg:HUG10_01875"/>
<evidence type="ECO:0000256" key="1">
    <source>
        <dbReference type="ARBA" id="ARBA00011028"/>
    </source>
</evidence>
<dbReference type="GO" id="GO:0046872">
    <property type="term" value="F:metal ion binding"/>
    <property type="evidence" value="ECO:0007669"/>
    <property type="project" value="InterPro"/>
</dbReference>
<dbReference type="InterPro" id="IPR050492">
    <property type="entry name" value="Bact_metal-bind_prot9"/>
</dbReference>
<dbReference type="Pfam" id="PF01297">
    <property type="entry name" value="ZnuA"/>
    <property type="match status" value="1"/>
</dbReference>
<dbReference type="GO" id="GO:0030001">
    <property type="term" value="P:metal ion transport"/>
    <property type="evidence" value="ECO:0007669"/>
    <property type="project" value="InterPro"/>
</dbReference>
<dbReference type="PROSITE" id="PS51257">
    <property type="entry name" value="PROKAR_LIPOPROTEIN"/>
    <property type="match status" value="1"/>
</dbReference>
<name>A0A7D5GAD1_9EURY</name>
<keyword evidence="6" id="KW-1185">Reference proteome</keyword>
<evidence type="ECO:0000256" key="2">
    <source>
        <dbReference type="ARBA" id="ARBA00022448"/>
    </source>
</evidence>
<feature type="compositionally biased region" description="Polar residues" evidence="4">
    <location>
        <begin position="186"/>
        <end position="196"/>
    </location>
</feature>
<evidence type="ECO:0000256" key="3">
    <source>
        <dbReference type="ARBA" id="ARBA00022729"/>
    </source>
</evidence>
<dbReference type="PANTHER" id="PTHR42953:SF3">
    <property type="entry name" value="HIGH-AFFINITY ZINC UPTAKE SYSTEM PROTEIN ZNUA"/>
    <property type="match status" value="1"/>
</dbReference>
<dbReference type="InterPro" id="IPR006127">
    <property type="entry name" value="ZnuA-like"/>
</dbReference>
<dbReference type="InterPro" id="IPR006311">
    <property type="entry name" value="TAT_signal"/>
</dbReference>
<dbReference type="PROSITE" id="PS51318">
    <property type="entry name" value="TAT"/>
    <property type="match status" value="1"/>
</dbReference>
<accession>A0A7D5GAD1</accession>
<gene>
    <name evidence="5" type="ORF">HUG10_01875</name>
</gene>
<dbReference type="GeneID" id="56027542"/>
<evidence type="ECO:0000313" key="6">
    <source>
        <dbReference type="Proteomes" id="UP000509750"/>
    </source>
</evidence>
<sequence length="372" mass="40617">MAQHSRRQFLLGAAGTTAGALAGCLGTVATDGASNGGRRTAQASFFVVYDFTRHVATREADVHNLVPFGQHGHGWEPGPDIQRDVLGSDAFVYVGEGFQPWADKTVQNIREDGANVAVVEAWEGVDLLDTSDGHDHGSEGHESGEHDHDDGHSDDGHHEHDGGESGDEQASHTEHGGHADHDDQTEQAGSSEQGTTDPHFWLDPSRAKQSVRTIARGLSEVDPENESGYVENTDAFVERLDELDGRYRERLDGRTRDTVLVAGHNSFRYLGRRYDFHVEALTGLSPDSPPSPQDVKRAQTVIDEHDVEHVLAPVFESDRAARQLVEETDATAVLPLTPVPSLTQEWTDEGWGYVEVMEKVNLPSLEEALGVE</sequence>
<comment type="similarity">
    <text evidence="1">Belongs to the bacterial solute-binding protein 9 family.</text>
</comment>
<reference evidence="5 6" key="1">
    <citation type="submission" date="2020-07" db="EMBL/GenBank/DDBJ databases">
        <title>Gai3-2, isolated from salt lake.</title>
        <authorList>
            <person name="Cui H."/>
            <person name="Shi X."/>
        </authorList>
    </citation>
    <scope>NUCLEOTIDE SEQUENCE [LARGE SCALE GENOMIC DNA]</scope>
    <source>
        <strain evidence="5 6">Gai3-2</strain>
    </source>
</reference>
<dbReference type="Proteomes" id="UP000509750">
    <property type="component" value="Chromosome"/>
</dbReference>
<dbReference type="PANTHER" id="PTHR42953">
    <property type="entry name" value="HIGH-AFFINITY ZINC UPTAKE SYSTEM PROTEIN ZNUA-RELATED"/>
    <property type="match status" value="1"/>
</dbReference>
<evidence type="ECO:0000313" key="5">
    <source>
        <dbReference type="EMBL" id="QLG26365.1"/>
    </source>
</evidence>
<keyword evidence="2" id="KW-0813">Transport</keyword>
<protein>
    <submittedName>
        <fullName evidence="5">Zinc ABC transporter substrate-binding protein</fullName>
    </submittedName>
</protein>
<feature type="compositionally biased region" description="Basic and acidic residues" evidence="4">
    <location>
        <begin position="131"/>
        <end position="184"/>
    </location>
</feature>
<dbReference type="Gene3D" id="3.40.50.1980">
    <property type="entry name" value="Nitrogenase molybdenum iron protein domain"/>
    <property type="match status" value="3"/>
</dbReference>
<organism evidence="5 6">
    <name type="scientific">Halorarum halophilum</name>
    <dbReference type="NCBI Taxonomy" id="2743090"/>
    <lineage>
        <taxon>Archaea</taxon>
        <taxon>Methanobacteriati</taxon>
        <taxon>Methanobacteriota</taxon>
        <taxon>Stenosarchaea group</taxon>
        <taxon>Halobacteria</taxon>
        <taxon>Halobacteriales</taxon>
        <taxon>Haloferacaceae</taxon>
        <taxon>Halorarum</taxon>
    </lineage>
</organism>
<dbReference type="RefSeq" id="WP_179167940.1">
    <property type="nucleotide sequence ID" value="NZ_CP058529.1"/>
</dbReference>
<dbReference type="SUPFAM" id="SSF53807">
    <property type="entry name" value="Helical backbone' metal receptor"/>
    <property type="match status" value="1"/>
</dbReference>
<proteinExistence type="inferred from homology"/>
<dbReference type="AlphaFoldDB" id="A0A7D5GAD1"/>
<feature type="region of interest" description="Disordered" evidence="4">
    <location>
        <begin position="128"/>
        <end position="208"/>
    </location>
</feature>